<dbReference type="EMBL" id="LDAU01000080">
    <property type="protein sequence ID" value="KRX07804.1"/>
    <property type="molecule type" value="Genomic_DNA"/>
</dbReference>
<gene>
    <name evidence="8" type="ORF">PPERSA_07554</name>
</gene>
<evidence type="ECO:0000256" key="7">
    <source>
        <dbReference type="SAM" id="Phobius"/>
    </source>
</evidence>
<dbReference type="InParanoid" id="A0A0V0QZS8"/>
<dbReference type="PANTHER" id="PTHR12385:SF14">
    <property type="entry name" value="CHOLINE TRANSPORTER-LIKE 2"/>
    <property type="match status" value="1"/>
</dbReference>
<evidence type="ECO:0000313" key="8">
    <source>
        <dbReference type="EMBL" id="KRX07804.1"/>
    </source>
</evidence>
<comment type="caution">
    <text evidence="8">The sequence shown here is derived from an EMBL/GenBank/DDBJ whole genome shotgun (WGS) entry which is preliminary data.</text>
</comment>
<comment type="subcellular location">
    <subcellularLocation>
        <location evidence="1">Membrane</location>
        <topology evidence="1">Multi-pass membrane protein</topology>
    </subcellularLocation>
</comment>
<keyword evidence="6" id="KW-0325">Glycoprotein</keyword>
<keyword evidence="4 7" id="KW-1133">Transmembrane helix</keyword>
<evidence type="ECO:0000256" key="6">
    <source>
        <dbReference type="ARBA" id="ARBA00023180"/>
    </source>
</evidence>
<feature type="transmembrane region" description="Helical" evidence="7">
    <location>
        <begin position="59"/>
        <end position="81"/>
    </location>
</feature>
<evidence type="ECO:0000256" key="1">
    <source>
        <dbReference type="ARBA" id="ARBA00004141"/>
    </source>
</evidence>
<evidence type="ECO:0000256" key="5">
    <source>
        <dbReference type="ARBA" id="ARBA00023136"/>
    </source>
</evidence>
<proteinExistence type="inferred from homology"/>
<comment type="similarity">
    <text evidence="2">Belongs to the CTL (choline transporter-like) family.</text>
</comment>
<dbReference type="GO" id="GO:0022857">
    <property type="term" value="F:transmembrane transporter activity"/>
    <property type="evidence" value="ECO:0007669"/>
    <property type="project" value="InterPro"/>
</dbReference>
<evidence type="ECO:0000313" key="9">
    <source>
        <dbReference type="Proteomes" id="UP000054937"/>
    </source>
</evidence>
<keyword evidence="5 7" id="KW-0472">Membrane</keyword>
<accession>A0A0V0QZS8</accession>
<sequence length="348" mass="40123">MIIQSPLKEYQQYIKPVSHKDIYEYHKKGFQLELENMGPRKAPVYLKEGPVKQRQCRDLLCLIILFFVITYQIFVLTQIGFGNTKTFLKLSKPYDYDHKQCGVGSRKGFDYIYYVTPFEGYLDRTVCVKECPNNVGIDKTPYLLCHPNSGVPKCTQQITGNYENEVMVQQTLPVIIAAPFICMGIGFIVFGIMHYFPRATTWIYLFTVMFCSGIIGEIFFYRALYGFNGNAQYPIPLMKKINTSTYAQLAVCILAVAMTGSGYYKSSKEVYYLTKRNKHRLEKAENLILSLTYTTGHFFFGIYSKSADAILIASFIDEEVEMEHFGREFVYNCPNSIRPYISQLHQAQ</sequence>
<evidence type="ECO:0000256" key="4">
    <source>
        <dbReference type="ARBA" id="ARBA00022989"/>
    </source>
</evidence>
<evidence type="ECO:0000256" key="2">
    <source>
        <dbReference type="ARBA" id="ARBA00007168"/>
    </source>
</evidence>
<dbReference type="PANTHER" id="PTHR12385">
    <property type="entry name" value="CHOLINE TRANSPORTER-LIKE (SLC FAMILY 44)"/>
    <property type="match status" value="1"/>
</dbReference>
<dbReference type="Proteomes" id="UP000054937">
    <property type="component" value="Unassembled WGS sequence"/>
</dbReference>
<evidence type="ECO:0000256" key="3">
    <source>
        <dbReference type="ARBA" id="ARBA00022692"/>
    </source>
</evidence>
<feature type="transmembrane region" description="Helical" evidence="7">
    <location>
        <begin position="203"/>
        <end position="225"/>
    </location>
</feature>
<dbReference type="InterPro" id="IPR007603">
    <property type="entry name" value="Choline_transptr-like"/>
</dbReference>
<reference evidence="8 9" key="1">
    <citation type="journal article" date="2015" name="Sci. Rep.">
        <title>Genome of the facultative scuticociliatosis pathogen Pseudocohnilembus persalinus provides insight into its virulence through horizontal gene transfer.</title>
        <authorList>
            <person name="Xiong J."/>
            <person name="Wang G."/>
            <person name="Cheng J."/>
            <person name="Tian M."/>
            <person name="Pan X."/>
            <person name="Warren A."/>
            <person name="Jiang C."/>
            <person name="Yuan D."/>
            <person name="Miao W."/>
        </authorList>
    </citation>
    <scope>NUCLEOTIDE SEQUENCE [LARGE SCALE GENOMIC DNA]</scope>
    <source>
        <strain evidence="8">36N120E</strain>
    </source>
</reference>
<name>A0A0V0QZS8_PSEPJ</name>
<protein>
    <recommendedName>
        <fullName evidence="10">Choline transporter-like protein</fullName>
    </recommendedName>
</protein>
<keyword evidence="9" id="KW-1185">Reference proteome</keyword>
<keyword evidence="3 7" id="KW-0812">Transmembrane</keyword>
<feature type="transmembrane region" description="Helical" evidence="7">
    <location>
        <begin position="174"/>
        <end position="196"/>
    </location>
</feature>
<dbReference type="GO" id="GO:0016020">
    <property type="term" value="C:membrane"/>
    <property type="evidence" value="ECO:0007669"/>
    <property type="project" value="UniProtKB-SubCell"/>
</dbReference>
<organism evidence="8 9">
    <name type="scientific">Pseudocohnilembus persalinus</name>
    <name type="common">Ciliate</name>
    <dbReference type="NCBI Taxonomy" id="266149"/>
    <lineage>
        <taxon>Eukaryota</taxon>
        <taxon>Sar</taxon>
        <taxon>Alveolata</taxon>
        <taxon>Ciliophora</taxon>
        <taxon>Intramacronucleata</taxon>
        <taxon>Oligohymenophorea</taxon>
        <taxon>Scuticociliatia</taxon>
        <taxon>Philasterida</taxon>
        <taxon>Pseudocohnilembidae</taxon>
        <taxon>Pseudocohnilembus</taxon>
    </lineage>
</organism>
<dbReference type="AlphaFoldDB" id="A0A0V0QZS8"/>
<evidence type="ECO:0008006" key="10">
    <source>
        <dbReference type="Google" id="ProtNLM"/>
    </source>
</evidence>
<feature type="transmembrane region" description="Helical" evidence="7">
    <location>
        <begin position="245"/>
        <end position="264"/>
    </location>
</feature>